<proteinExistence type="predicted"/>
<evidence type="ECO:0000256" key="2">
    <source>
        <dbReference type="ARBA" id="ARBA00023125"/>
    </source>
</evidence>
<dbReference type="GO" id="GO:0003700">
    <property type="term" value="F:DNA-binding transcription factor activity"/>
    <property type="evidence" value="ECO:0007669"/>
    <property type="project" value="InterPro"/>
</dbReference>
<name>A0A4R4SCP9_9ACTN</name>
<dbReference type="InterPro" id="IPR036390">
    <property type="entry name" value="WH_DNA-bd_sf"/>
</dbReference>
<sequence>MASRDTRYLTDLGALKAFGHPLRLRLYRALCVTDSATASQLAEQVDEAVSLVSYHLRKLAAHGLIEETEGPRADGRERWWRRVSEHISIHDTFEDAPEAAAAHAALLRTMAHQQAGMRERFLDERQSWGPDWLRAAFDRESLPRLTPDELRRFGEELRELTDRWETQARAAVEAGDTEGRESVALHLYGFPFRDA</sequence>
<dbReference type="GO" id="GO:0003677">
    <property type="term" value="F:DNA binding"/>
    <property type="evidence" value="ECO:0007669"/>
    <property type="project" value="UniProtKB-KW"/>
</dbReference>
<dbReference type="InterPro" id="IPR011991">
    <property type="entry name" value="ArsR-like_HTH"/>
</dbReference>
<dbReference type="InterPro" id="IPR001845">
    <property type="entry name" value="HTH_ArsR_DNA-bd_dom"/>
</dbReference>
<dbReference type="Gene3D" id="1.10.10.10">
    <property type="entry name" value="Winged helix-like DNA-binding domain superfamily/Winged helix DNA-binding domain"/>
    <property type="match status" value="1"/>
</dbReference>
<dbReference type="InterPro" id="IPR036388">
    <property type="entry name" value="WH-like_DNA-bd_sf"/>
</dbReference>
<dbReference type="RefSeq" id="WP_132822438.1">
    <property type="nucleotide sequence ID" value="NZ_SMKI01000875.1"/>
</dbReference>
<dbReference type="EMBL" id="SMKI01000875">
    <property type="protein sequence ID" value="TDC59592.1"/>
    <property type="molecule type" value="Genomic_DNA"/>
</dbReference>
<dbReference type="AlphaFoldDB" id="A0A4R4SCP9"/>
<reference evidence="5 6" key="1">
    <citation type="submission" date="2019-03" db="EMBL/GenBank/DDBJ databases">
        <title>Draft genome sequences of novel Actinobacteria.</title>
        <authorList>
            <person name="Sahin N."/>
            <person name="Ay H."/>
            <person name="Saygin H."/>
        </authorList>
    </citation>
    <scope>NUCLEOTIDE SEQUENCE [LARGE SCALE GENOMIC DNA]</scope>
    <source>
        <strain evidence="5 6">DSM 41900</strain>
    </source>
</reference>
<keyword evidence="1" id="KW-0805">Transcription regulation</keyword>
<evidence type="ECO:0000313" key="6">
    <source>
        <dbReference type="Proteomes" id="UP000295345"/>
    </source>
</evidence>
<keyword evidence="3" id="KW-0804">Transcription</keyword>
<accession>A0A4R4SCP9</accession>
<organism evidence="5 6">
    <name type="scientific">Streptomyces hainanensis</name>
    <dbReference type="NCBI Taxonomy" id="402648"/>
    <lineage>
        <taxon>Bacteria</taxon>
        <taxon>Bacillati</taxon>
        <taxon>Actinomycetota</taxon>
        <taxon>Actinomycetes</taxon>
        <taxon>Kitasatosporales</taxon>
        <taxon>Streptomycetaceae</taxon>
        <taxon>Streptomyces</taxon>
    </lineage>
</organism>
<dbReference type="OrthoDB" id="7945987at2"/>
<dbReference type="PANTHER" id="PTHR33154">
    <property type="entry name" value="TRANSCRIPTIONAL REGULATOR, ARSR FAMILY"/>
    <property type="match status" value="1"/>
</dbReference>
<keyword evidence="6" id="KW-1185">Reference proteome</keyword>
<keyword evidence="2" id="KW-0238">DNA-binding</keyword>
<dbReference type="CDD" id="cd00090">
    <property type="entry name" value="HTH_ARSR"/>
    <property type="match status" value="1"/>
</dbReference>
<gene>
    <name evidence="5" type="ORF">E1283_36575</name>
</gene>
<protein>
    <submittedName>
        <fullName evidence="5">ArsR family transcriptional regulator</fullName>
    </submittedName>
</protein>
<dbReference type="SUPFAM" id="SSF46785">
    <property type="entry name" value="Winged helix' DNA-binding domain"/>
    <property type="match status" value="1"/>
</dbReference>
<evidence type="ECO:0000313" key="5">
    <source>
        <dbReference type="EMBL" id="TDC59592.1"/>
    </source>
</evidence>
<evidence type="ECO:0000256" key="1">
    <source>
        <dbReference type="ARBA" id="ARBA00023015"/>
    </source>
</evidence>
<dbReference type="InterPro" id="IPR051081">
    <property type="entry name" value="HTH_MetalResp_TranReg"/>
</dbReference>
<dbReference type="PANTHER" id="PTHR33154:SF15">
    <property type="entry name" value="REGULATORY PROTEIN ARSR"/>
    <property type="match status" value="1"/>
</dbReference>
<dbReference type="Pfam" id="PF12840">
    <property type="entry name" value="HTH_20"/>
    <property type="match status" value="1"/>
</dbReference>
<feature type="domain" description="HTH arsR-type" evidence="4">
    <location>
        <begin position="13"/>
        <end position="98"/>
    </location>
</feature>
<comment type="caution">
    <text evidence="5">The sequence shown here is derived from an EMBL/GenBank/DDBJ whole genome shotgun (WGS) entry which is preliminary data.</text>
</comment>
<evidence type="ECO:0000259" key="4">
    <source>
        <dbReference type="SMART" id="SM00418"/>
    </source>
</evidence>
<dbReference type="SMART" id="SM00418">
    <property type="entry name" value="HTH_ARSR"/>
    <property type="match status" value="1"/>
</dbReference>
<evidence type="ECO:0000256" key="3">
    <source>
        <dbReference type="ARBA" id="ARBA00023163"/>
    </source>
</evidence>
<dbReference type="Proteomes" id="UP000295345">
    <property type="component" value="Unassembled WGS sequence"/>
</dbReference>